<dbReference type="AlphaFoldDB" id="A0A7S2ZVN9"/>
<proteinExistence type="predicted"/>
<reference evidence="1" key="1">
    <citation type="submission" date="2021-01" db="EMBL/GenBank/DDBJ databases">
        <authorList>
            <person name="Corre E."/>
            <person name="Pelletier E."/>
            <person name="Niang G."/>
            <person name="Scheremetjew M."/>
            <person name="Finn R."/>
            <person name="Kale V."/>
            <person name="Holt S."/>
            <person name="Cochrane G."/>
            <person name="Meng A."/>
            <person name="Brown T."/>
            <person name="Cohen L."/>
        </authorList>
    </citation>
    <scope>NUCLEOTIDE SEQUENCE</scope>
    <source>
        <strain evidence="1">CCMP 769</strain>
    </source>
</reference>
<accession>A0A7S2ZVN9</accession>
<organism evidence="1">
    <name type="scientific">Rhodosorus marinus</name>
    <dbReference type="NCBI Taxonomy" id="101924"/>
    <lineage>
        <taxon>Eukaryota</taxon>
        <taxon>Rhodophyta</taxon>
        <taxon>Stylonematophyceae</taxon>
        <taxon>Stylonematales</taxon>
        <taxon>Stylonemataceae</taxon>
        <taxon>Rhodosorus</taxon>
    </lineage>
</organism>
<gene>
    <name evidence="1" type="ORF">RMAR00112_LOCUS19569</name>
</gene>
<evidence type="ECO:0000313" key="1">
    <source>
        <dbReference type="EMBL" id="CAE0051569.1"/>
    </source>
</evidence>
<protein>
    <submittedName>
        <fullName evidence="1">Uncharacterized protein</fullName>
    </submittedName>
</protein>
<name>A0A7S2ZVN9_9RHOD</name>
<sequence>MRTLLFNGLSVSEIEDGLSSSWGTQKSFSPHNTLLAADIGLARSSPFCQTEHAAIDGRDDKLMANVIVSSLSIRSKSNGFSQDTCDRCWLKGNAASIPENYQGLSHAS</sequence>
<dbReference type="EMBL" id="HBHW01025243">
    <property type="protein sequence ID" value="CAE0051569.1"/>
    <property type="molecule type" value="Transcribed_RNA"/>
</dbReference>